<organism evidence="1 2">
    <name type="scientific">Falsiroseomonas oleicola</name>
    <dbReference type="NCBI Taxonomy" id="2801474"/>
    <lineage>
        <taxon>Bacteria</taxon>
        <taxon>Pseudomonadati</taxon>
        <taxon>Pseudomonadota</taxon>
        <taxon>Alphaproteobacteria</taxon>
        <taxon>Acetobacterales</taxon>
        <taxon>Roseomonadaceae</taxon>
        <taxon>Falsiroseomonas</taxon>
    </lineage>
</organism>
<accession>A0ABS6HAD5</accession>
<evidence type="ECO:0000313" key="1">
    <source>
        <dbReference type="EMBL" id="MBU8545655.1"/>
    </source>
</evidence>
<protein>
    <submittedName>
        <fullName evidence="1">Tautomerase family protein</fullName>
    </submittedName>
</protein>
<keyword evidence="2" id="KW-1185">Reference proteome</keyword>
<dbReference type="EMBL" id="JAERQM010000005">
    <property type="protein sequence ID" value="MBU8545655.1"/>
    <property type="molecule type" value="Genomic_DNA"/>
</dbReference>
<dbReference type="Proteomes" id="UP000689967">
    <property type="component" value="Unassembled WGS sequence"/>
</dbReference>
<dbReference type="InterPro" id="IPR037479">
    <property type="entry name" value="Tauto_MSAD"/>
</dbReference>
<sequence length="122" mass="13780">MDRHLRAWCAAARDPADFRNPAAALIAGPEGWWPRCFGATEDDFIYPADRSERYVVIEVSMFEGRSPEARKALIGAFYRWIPEATGIQPHDIEITLFETPRSAWGIRGLPGDEIGLNYKVDV</sequence>
<dbReference type="Pfam" id="PF14552">
    <property type="entry name" value="Tautomerase_2"/>
    <property type="match status" value="1"/>
</dbReference>
<gene>
    <name evidence="1" type="ORF">JJQ90_18160</name>
</gene>
<comment type="caution">
    <text evidence="1">The sequence shown here is derived from an EMBL/GenBank/DDBJ whole genome shotgun (WGS) entry which is preliminary data.</text>
</comment>
<reference evidence="1 2" key="1">
    <citation type="submission" date="2021-01" db="EMBL/GenBank/DDBJ databases">
        <title>Roseomonas sp. nov, a bacterium isolated from an oil production mixture in Yumen Oilfield.</title>
        <authorList>
            <person name="Wu D."/>
        </authorList>
    </citation>
    <scope>NUCLEOTIDE SEQUENCE [LARGE SCALE GENOMIC DNA]</scope>
    <source>
        <strain evidence="1 2">ROY-5-3</strain>
    </source>
</reference>
<proteinExistence type="predicted"/>
<evidence type="ECO:0000313" key="2">
    <source>
        <dbReference type="Proteomes" id="UP000689967"/>
    </source>
</evidence>
<name>A0ABS6HAD5_9PROT</name>